<protein>
    <submittedName>
        <fullName evidence="3">SCP domain-containing protein</fullName>
    </submittedName>
</protein>
<dbReference type="SMART" id="SM00198">
    <property type="entry name" value="SCP"/>
    <property type="match status" value="1"/>
</dbReference>
<dbReference type="SUPFAM" id="SSF55797">
    <property type="entry name" value="PR-1-like"/>
    <property type="match status" value="1"/>
</dbReference>
<keyword evidence="1" id="KW-0732">Signal</keyword>
<dbReference type="InterPro" id="IPR035940">
    <property type="entry name" value="CAP_sf"/>
</dbReference>
<feature type="domain" description="SCP" evidence="2">
    <location>
        <begin position="22"/>
        <end position="161"/>
    </location>
</feature>
<evidence type="ECO:0000259" key="2">
    <source>
        <dbReference type="SMART" id="SM00198"/>
    </source>
</evidence>
<dbReference type="InterPro" id="IPR014044">
    <property type="entry name" value="CAP_dom"/>
</dbReference>
<dbReference type="Gene3D" id="3.40.33.10">
    <property type="entry name" value="CAP"/>
    <property type="match status" value="1"/>
</dbReference>
<organism evidence="3">
    <name type="scientific">Mesocestoides corti</name>
    <name type="common">Flatworm</name>
    <dbReference type="NCBI Taxonomy" id="53468"/>
    <lineage>
        <taxon>Eukaryota</taxon>
        <taxon>Metazoa</taxon>
        <taxon>Spiralia</taxon>
        <taxon>Lophotrochozoa</taxon>
        <taxon>Platyhelminthes</taxon>
        <taxon>Cestoda</taxon>
        <taxon>Eucestoda</taxon>
        <taxon>Cyclophyllidea</taxon>
        <taxon>Mesocestoididae</taxon>
        <taxon>Mesocestoides</taxon>
    </lineage>
</organism>
<reference evidence="3" key="1">
    <citation type="submission" date="2019-11" db="UniProtKB">
        <authorList>
            <consortium name="WormBaseParasite"/>
        </authorList>
    </citation>
    <scope>IDENTIFICATION</scope>
</reference>
<evidence type="ECO:0000256" key="1">
    <source>
        <dbReference type="SAM" id="SignalP"/>
    </source>
</evidence>
<dbReference type="Pfam" id="PF00188">
    <property type="entry name" value="CAP"/>
    <property type="match status" value="1"/>
</dbReference>
<name>A0A5K3FQ96_MESCO</name>
<sequence>MRELICLLALLVRAFAKIPSESEREIILECNTQQRGNVTPNATNMMLLNYSTKAQDLAEKTLTICNTTAVEKDPDFKNVGALFITSPNETLEYKDLCNVANYSYDLDPANCSGNCETYKQIVYAASTGVGCAIDVCNTSNVADVPLNVMVCIYDPGVLRITNHSYESGPICSKCPDGYECYRNQCRRMTPNVTTTTTDTSETSSSITSITSTTSATTMITPILILPVTAFFVHNVI</sequence>
<proteinExistence type="predicted"/>
<accession>A0A5K3FQ96</accession>
<dbReference type="AlphaFoldDB" id="A0A5K3FQ96"/>
<feature type="signal peptide" evidence="1">
    <location>
        <begin position="1"/>
        <end position="16"/>
    </location>
</feature>
<dbReference type="WBParaSite" id="MCU_009106-RB">
    <property type="protein sequence ID" value="MCU_009106-RB"/>
    <property type="gene ID" value="MCU_009106"/>
</dbReference>
<feature type="chain" id="PRO_5024352184" evidence="1">
    <location>
        <begin position="17"/>
        <end position="236"/>
    </location>
</feature>
<evidence type="ECO:0000313" key="3">
    <source>
        <dbReference type="WBParaSite" id="MCU_009106-RB"/>
    </source>
</evidence>